<comment type="caution">
    <text evidence="1">The sequence shown here is derived from an EMBL/GenBank/DDBJ whole genome shotgun (WGS) entry which is preliminary data.</text>
</comment>
<dbReference type="Proteomes" id="UP000828390">
    <property type="component" value="Unassembled WGS sequence"/>
</dbReference>
<name>A0A9D4LC29_DREPO</name>
<evidence type="ECO:0000313" key="1">
    <source>
        <dbReference type="EMBL" id="KAH3855033.1"/>
    </source>
</evidence>
<sequence length="74" mass="8448">MKSPHGSDIFLTVQTHGCTEKDIYNTPTMDSDRNPTEPFEITTNRNLKLLLYLSHHKEQGLGKLPRSRANKPVK</sequence>
<dbReference type="AlphaFoldDB" id="A0A9D4LC29"/>
<dbReference type="EMBL" id="JAIWYP010000003">
    <property type="protein sequence ID" value="KAH3855033.1"/>
    <property type="molecule type" value="Genomic_DNA"/>
</dbReference>
<proteinExistence type="predicted"/>
<reference evidence="1" key="2">
    <citation type="submission" date="2020-11" db="EMBL/GenBank/DDBJ databases">
        <authorList>
            <person name="McCartney M.A."/>
            <person name="Auch B."/>
            <person name="Kono T."/>
            <person name="Mallez S."/>
            <person name="Becker A."/>
            <person name="Gohl D.M."/>
            <person name="Silverstein K.A.T."/>
            <person name="Koren S."/>
            <person name="Bechman K.B."/>
            <person name="Herman A."/>
            <person name="Abrahante J.E."/>
            <person name="Garbe J."/>
        </authorList>
    </citation>
    <scope>NUCLEOTIDE SEQUENCE</scope>
    <source>
        <strain evidence="1">Duluth1</strain>
        <tissue evidence="1">Whole animal</tissue>
    </source>
</reference>
<accession>A0A9D4LC29</accession>
<evidence type="ECO:0000313" key="2">
    <source>
        <dbReference type="Proteomes" id="UP000828390"/>
    </source>
</evidence>
<gene>
    <name evidence="1" type="ORF">DPMN_097593</name>
</gene>
<keyword evidence="2" id="KW-1185">Reference proteome</keyword>
<reference evidence="1" key="1">
    <citation type="journal article" date="2019" name="bioRxiv">
        <title>The Genome of the Zebra Mussel, Dreissena polymorpha: A Resource for Invasive Species Research.</title>
        <authorList>
            <person name="McCartney M.A."/>
            <person name="Auch B."/>
            <person name="Kono T."/>
            <person name="Mallez S."/>
            <person name="Zhang Y."/>
            <person name="Obille A."/>
            <person name="Becker A."/>
            <person name="Abrahante J.E."/>
            <person name="Garbe J."/>
            <person name="Badalamenti J.P."/>
            <person name="Herman A."/>
            <person name="Mangelson H."/>
            <person name="Liachko I."/>
            <person name="Sullivan S."/>
            <person name="Sone E.D."/>
            <person name="Koren S."/>
            <person name="Silverstein K.A.T."/>
            <person name="Beckman K.B."/>
            <person name="Gohl D.M."/>
        </authorList>
    </citation>
    <scope>NUCLEOTIDE SEQUENCE</scope>
    <source>
        <strain evidence="1">Duluth1</strain>
        <tissue evidence="1">Whole animal</tissue>
    </source>
</reference>
<organism evidence="1 2">
    <name type="scientific">Dreissena polymorpha</name>
    <name type="common">Zebra mussel</name>
    <name type="synonym">Mytilus polymorpha</name>
    <dbReference type="NCBI Taxonomy" id="45954"/>
    <lineage>
        <taxon>Eukaryota</taxon>
        <taxon>Metazoa</taxon>
        <taxon>Spiralia</taxon>
        <taxon>Lophotrochozoa</taxon>
        <taxon>Mollusca</taxon>
        <taxon>Bivalvia</taxon>
        <taxon>Autobranchia</taxon>
        <taxon>Heteroconchia</taxon>
        <taxon>Euheterodonta</taxon>
        <taxon>Imparidentia</taxon>
        <taxon>Neoheterodontei</taxon>
        <taxon>Myida</taxon>
        <taxon>Dreissenoidea</taxon>
        <taxon>Dreissenidae</taxon>
        <taxon>Dreissena</taxon>
    </lineage>
</organism>
<protein>
    <submittedName>
        <fullName evidence="1">Uncharacterized protein</fullName>
    </submittedName>
</protein>